<gene>
    <name evidence="2" type="ORF">NEUTE1DRAFT_122570</name>
</gene>
<feature type="compositionally biased region" description="Low complexity" evidence="1">
    <location>
        <begin position="260"/>
        <end position="270"/>
    </location>
</feature>
<feature type="region of interest" description="Disordered" evidence="1">
    <location>
        <begin position="1"/>
        <end position="52"/>
    </location>
</feature>
<proteinExistence type="predicted"/>
<sequence>MCLSETDSHKQKRMTSESPRYIPITTTTTSSSYRSDRSTTHFDGPNTGSNTIRSAHELVHDTHRLDNPQDLYRQHRNEHLDSTTVGGSPGRSLSGTSSHSARRPETSTRARRILQEHAAAGHGHGLGLTAGIRARDGSGGGGDDDNGMALSFDDGDDDNYTHVPFPTHGGGGGFGLGASRGAPESSAINLPIRNHGDRGGHHSHYDLGTSTARNHHRNHRHSDRHSLHTPRPPPPREPKERTTTYFVQDNILMRISSISHAHSHSSVSHAHSSHSSHAHSHSQSGTHHHSYPTTIDNMNDPSGDSSNSNPNFTSHNTSDTMSNEHRGGGSSADHKRRKWYRDRMARIIQDIEPGLPPPPSSFSASTFSSFGRLGSGGRGAGAGAGAGGYNYMYPGMGSSTMGSGGAGAGAGTGGYGATNARDSGYESFSGSPGGSFGRGRGY</sequence>
<dbReference type="OrthoDB" id="10603895at2759"/>
<feature type="compositionally biased region" description="Basic residues" evidence="1">
    <location>
        <begin position="213"/>
        <end position="223"/>
    </location>
</feature>
<protein>
    <submittedName>
        <fullName evidence="2">Uncharacterized protein</fullName>
    </submittedName>
</protein>
<dbReference type="RefSeq" id="XP_009851358.1">
    <property type="nucleotide sequence ID" value="XM_009853056.1"/>
</dbReference>
<evidence type="ECO:0000313" key="3">
    <source>
        <dbReference type="Proteomes" id="UP000008065"/>
    </source>
</evidence>
<reference evidence="3" key="1">
    <citation type="journal article" date="2011" name="Genetics">
        <title>Massive changes in genome architecture accompany the transition to self-fertility in the filamentous fungus Neurospora tetrasperma.</title>
        <authorList>
            <person name="Ellison C.E."/>
            <person name="Stajich J.E."/>
            <person name="Jacobson D.J."/>
            <person name="Natvig D.O."/>
            <person name="Lapidus A."/>
            <person name="Foster B."/>
            <person name="Aerts A."/>
            <person name="Riley R."/>
            <person name="Lindquist E.A."/>
            <person name="Grigoriev I.V."/>
            <person name="Taylor J.W."/>
        </authorList>
    </citation>
    <scope>NUCLEOTIDE SEQUENCE [LARGE SCALE GENOMIC DNA]</scope>
    <source>
        <strain evidence="3">FGSC 2508 / P0657</strain>
    </source>
</reference>
<accession>F8MKS9</accession>
<name>F8MKS9_NEUT8</name>
<dbReference type="AlphaFoldDB" id="F8MKS9"/>
<dbReference type="Proteomes" id="UP000008065">
    <property type="component" value="Unassembled WGS sequence"/>
</dbReference>
<feature type="region of interest" description="Disordered" evidence="1">
    <location>
        <begin position="260"/>
        <end position="337"/>
    </location>
</feature>
<feature type="compositionally biased region" description="Low complexity" evidence="1">
    <location>
        <begin position="18"/>
        <end position="33"/>
    </location>
</feature>
<feature type="compositionally biased region" description="Polar residues" evidence="1">
    <location>
        <begin position="82"/>
        <end position="99"/>
    </location>
</feature>
<feature type="compositionally biased region" description="Basic residues" evidence="1">
    <location>
        <begin position="271"/>
        <end position="290"/>
    </location>
</feature>
<dbReference type="KEGG" id="nte:NEUTE1DRAFT122570"/>
<feature type="compositionally biased region" description="Gly residues" evidence="1">
    <location>
        <begin position="404"/>
        <end position="416"/>
    </location>
</feature>
<dbReference type="HOGENOM" id="CLU_543002_0_0_1"/>
<feature type="region of interest" description="Disordered" evidence="1">
    <location>
        <begin position="133"/>
        <end position="155"/>
    </location>
</feature>
<dbReference type="GeneID" id="20824331"/>
<feature type="region of interest" description="Disordered" evidence="1">
    <location>
        <begin position="171"/>
        <end position="241"/>
    </location>
</feature>
<evidence type="ECO:0000256" key="1">
    <source>
        <dbReference type="SAM" id="MobiDB-lite"/>
    </source>
</evidence>
<feature type="compositionally biased region" description="Polar residues" evidence="1">
    <location>
        <begin position="312"/>
        <end position="321"/>
    </location>
</feature>
<feature type="region of interest" description="Disordered" evidence="1">
    <location>
        <begin position="80"/>
        <end position="108"/>
    </location>
</feature>
<feature type="compositionally biased region" description="Basic and acidic residues" evidence="1">
    <location>
        <begin position="194"/>
        <end position="205"/>
    </location>
</feature>
<feature type="compositionally biased region" description="Gly residues" evidence="1">
    <location>
        <begin position="431"/>
        <end position="442"/>
    </location>
</feature>
<dbReference type="EMBL" id="GL891304">
    <property type="protein sequence ID" value="EGO58307.1"/>
    <property type="molecule type" value="Genomic_DNA"/>
</dbReference>
<feature type="compositionally biased region" description="Low complexity" evidence="1">
    <location>
        <begin position="296"/>
        <end position="311"/>
    </location>
</feature>
<organism evidence="2 3">
    <name type="scientific">Neurospora tetrasperma (strain FGSC 2508 / ATCC MYA-4615 / P0657)</name>
    <dbReference type="NCBI Taxonomy" id="510951"/>
    <lineage>
        <taxon>Eukaryota</taxon>
        <taxon>Fungi</taxon>
        <taxon>Dikarya</taxon>
        <taxon>Ascomycota</taxon>
        <taxon>Pezizomycotina</taxon>
        <taxon>Sordariomycetes</taxon>
        <taxon>Sordariomycetidae</taxon>
        <taxon>Sordariales</taxon>
        <taxon>Sordariaceae</taxon>
        <taxon>Neurospora</taxon>
    </lineage>
</organism>
<evidence type="ECO:0000313" key="2">
    <source>
        <dbReference type="EMBL" id="EGO58307.1"/>
    </source>
</evidence>
<feature type="region of interest" description="Disordered" evidence="1">
    <location>
        <begin position="404"/>
        <end position="442"/>
    </location>
</feature>
<dbReference type="VEuPathDB" id="FungiDB:NEUTE1DRAFT_122570"/>
<keyword evidence="3" id="KW-1185">Reference proteome</keyword>